<reference evidence="1" key="1">
    <citation type="submission" date="2022-08" db="EMBL/GenBank/DDBJ databases">
        <title>Alicyclobacillus dauci DSM2870, complete genome.</title>
        <authorList>
            <person name="Wang Q."/>
            <person name="Cai R."/>
            <person name="Wang Z."/>
        </authorList>
    </citation>
    <scope>NUCLEOTIDE SEQUENCE</scope>
    <source>
        <strain evidence="1">DSM 28700</strain>
    </source>
</reference>
<keyword evidence="2" id="KW-1185">Reference proteome</keyword>
<accession>A0ABY6Z2W7</accession>
<dbReference type="RefSeq" id="WP_268044527.1">
    <property type="nucleotide sequence ID" value="NZ_CP104064.1"/>
</dbReference>
<proteinExistence type="predicted"/>
<evidence type="ECO:0000313" key="1">
    <source>
        <dbReference type="EMBL" id="WAH37090.1"/>
    </source>
</evidence>
<name>A0ABY6Z2W7_9BACL</name>
<sequence length="42" mass="4338">MIQAEKLRALLAQDGLIVATGAYDCITARVIEQAGFSGAANS</sequence>
<dbReference type="InterPro" id="IPR015813">
    <property type="entry name" value="Pyrv/PenolPyrv_kinase-like_dom"/>
</dbReference>
<dbReference type="SUPFAM" id="SSF51621">
    <property type="entry name" value="Phosphoenolpyruvate/pyruvate domain"/>
    <property type="match status" value="1"/>
</dbReference>
<protein>
    <submittedName>
        <fullName evidence="1">Uncharacterized protein</fullName>
    </submittedName>
</protein>
<dbReference type="InterPro" id="IPR040442">
    <property type="entry name" value="Pyrv_kinase-like_dom_sf"/>
</dbReference>
<dbReference type="Proteomes" id="UP001164803">
    <property type="component" value="Chromosome"/>
</dbReference>
<organism evidence="1 2">
    <name type="scientific">Alicyclobacillus dauci</name>
    <dbReference type="NCBI Taxonomy" id="1475485"/>
    <lineage>
        <taxon>Bacteria</taxon>
        <taxon>Bacillati</taxon>
        <taxon>Bacillota</taxon>
        <taxon>Bacilli</taxon>
        <taxon>Bacillales</taxon>
        <taxon>Alicyclobacillaceae</taxon>
        <taxon>Alicyclobacillus</taxon>
    </lineage>
</organism>
<gene>
    <name evidence="1" type="ORF">NZD86_00475</name>
</gene>
<dbReference type="Gene3D" id="3.20.20.60">
    <property type="entry name" value="Phosphoenolpyruvate-binding domains"/>
    <property type="match status" value="1"/>
</dbReference>
<dbReference type="EMBL" id="CP104064">
    <property type="protein sequence ID" value="WAH37090.1"/>
    <property type="molecule type" value="Genomic_DNA"/>
</dbReference>
<evidence type="ECO:0000313" key="2">
    <source>
        <dbReference type="Proteomes" id="UP001164803"/>
    </source>
</evidence>